<evidence type="ECO:0000313" key="4">
    <source>
        <dbReference type="Proteomes" id="UP000652477"/>
    </source>
</evidence>
<name>A0A923LH49_9FIRM</name>
<feature type="transmembrane region" description="Helical" evidence="2">
    <location>
        <begin position="37"/>
        <end position="59"/>
    </location>
</feature>
<accession>A0A923LH49</accession>
<feature type="region of interest" description="Disordered" evidence="1">
    <location>
        <begin position="1"/>
        <end position="27"/>
    </location>
</feature>
<keyword evidence="4" id="KW-1185">Reference proteome</keyword>
<dbReference type="RefSeq" id="WP_186875279.1">
    <property type="nucleotide sequence ID" value="NZ_JACOPF010000001.1"/>
</dbReference>
<keyword evidence="2" id="KW-1133">Transmembrane helix</keyword>
<sequence length="123" mass="13603">MFGNEKSTKDRQKERERKKRGTRKYGQAKLKHSRMGVYSCFYVLAAVLIVAACILISFLMSGKTAGFIGGLGILSIVLGILGVRAGMKGLREREKNYITCKIGIVGNMLILVFLLMIFIGGLR</sequence>
<organism evidence="3 4">
    <name type="scientific">Mediterraneibacter hominis</name>
    <dbReference type="NCBI Taxonomy" id="2763054"/>
    <lineage>
        <taxon>Bacteria</taxon>
        <taxon>Bacillati</taxon>
        <taxon>Bacillota</taxon>
        <taxon>Clostridia</taxon>
        <taxon>Lachnospirales</taxon>
        <taxon>Lachnospiraceae</taxon>
        <taxon>Mediterraneibacter</taxon>
    </lineage>
</organism>
<evidence type="ECO:0000313" key="3">
    <source>
        <dbReference type="EMBL" id="MBC5688678.1"/>
    </source>
</evidence>
<gene>
    <name evidence="3" type="ORF">H8S37_07000</name>
</gene>
<dbReference type="Pfam" id="PF19639">
    <property type="entry name" value="DUF6142"/>
    <property type="match status" value="1"/>
</dbReference>
<comment type="caution">
    <text evidence="3">The sequence shown here is derived from an EMBL/GenBank/DDBJ whole genome shotgun (WGS) entry which is preliminary data.</text>
</comment>
<reference evidence="3" key="1">
    <citation type="submission" date="2020-08" db="EMBL/GenBank/DDBJ databases">
        <title>Genome public.</title>
        <authorList>
            <person name="Liu C."/>
            <person name="Sun Q."/>
        </authorList>
    </citation>
    <scope>NUCLEOTIDE SEQUENCE</scope>
    <source>
        <strain evidence="3">NSJ-55</strain>
    </source>
</reference>
<feature type="compositionally biased region" description="Basic and acidic residues" evidence="1">
    <location>
        <begin position="1"/>
        <end position="15"/>
    </location>
</feature>
<proteinExistence type="predicted"/>
<dbReference type="Proteomes" id="UP000652477">
    <property type="component" value="Unassembled WGS sequence"/>
</dbReference>
<protein>
    <submittedName>
        <fullName evidence="3">Uncharacterized protein</fullName>
    </submittedName>
</protein>
<feature type="transmembrane region" description="Helical" evidence="2">
    <location>
        <begin position="65"/>
        <end position="83"/>
    </location>
</feature>
<evidence type="ECO:0000256" key="1">
    <source>
        <dbReference type="SAM" id="MobiDB-lite"/>
    </source>
</evidence>
<evidence type="ECO:0000256" key="2">
    <source>
        <dbReference type="SAM" id="Phobius"/>
    </source>
</evidence>
<feature type="transmembrane region" description="Helical" evidence="2">
    <location>
        <begin position="104"/>
        <end position="122"/>
    </location>
</feature>
<keyword evidence="2" id="KW-0472">Membrane</keyword>
<dbReference type="EMBL" id="JACOPF010000001">
    <property type="protein sequence ID" value="MBC5688678.1"/>
    <property type="molecule type" value="Genomic_DNA"/>
</dbReference>
<keyword evidence="2" id="KW-0812">Transmembrane</keyword>
<dbReference type="AlphaFoldDB" id="A0A923LH49"/>
<dbReference type="InterPro" id="IPR046140">
    <property type="entry name" value="DUF6142"/>
</dbReference>